<dbReference type="SUPFAM" id="SSF54236">
    <property type="entry name" value="Ubiquitin-like"/>
    <property type="match status" value="1"/>
</dbReference>
<dbReference type="InterPro" id="IPR015940">
    <property type="entry name" value="UBA"/>
</dbReference>
<dbReference type="Pfam" id="PF23326">
    <property type="entry name" value="UBL_UBAC1"/>
    <property type="match status" value="1"/>
</dbReference>
<feature type="domain" description="UBA" evidence="2">
    <location>
        <begin position="210"/>
        <end position="250"/>
    </location>
</feature>
<evidence type="ECO:0000313" key="5">
    <source>
        <dbReference type="Proteomes" id="UP000597762"/>
    </source>
</evidence>
<gene>
    <name evidence="4" type="ORF">SPHA_33950</name>
</gene>
<proteinExistence type="predicted"/>
<dbReference type="PROSITE" id="PS50030">
    <property type="entry name" value="UBA"/>
    <property type="match status" value="2"/>
</dbReference>
<accession>A0A812CA03</accession>
<dbReference type="PANTHER" id="PTHR46738">
    <property type="entry name" value="UBIQUITIN-ASSOCIATED DOMAIN-CONTAINING PROTEIN 1"/>
    <property type="match status" value="1"/>
</dbReference>
<comment type="caution">
    <text evidence="4">The sequence shown here is derived from an EMBL/GenBank/DDBJ whole genome shotgun (WGS) entry which is preliminary data.</text>
</comment>
<name>A0A812CA03_ACAPH</name>
<reference evidence="4" key="1">
    <citation type="submission" date="2021-01" db="EMBL/GenBank/DDBJ databases">
        <authorList>
            <person name="Li R."/>
            <person name="Bekaert M."/>
        </authorList>
    </citation>
    <scope>NUCLEOTIDE SEQUENCE</scope>
    <source>
        <strain evidence="4">Farmed</strain>
    </source>
</reference>
<dbReference type="Pfam" id="PF22562">
    <property type="entry name" value="UBA_7"/>
    <property type="match status" value="1"/>
</dbReference>
<dbReference type="InterPro" id="IPR009060">
    <property type="entry name" value="UBA-like_sf"/>
</dbReference>
<dbReference type="GO" id="GO:0000151">
    <property type="term" value="C:ubiquitin ligase complex"/>
    <property type="evidence" value="ECO:0007669"/>
    <property type="project" value="TreeGrafter"/>
</dbReference>
<keyword evidence="5" id="KW-1185">Reference proteome</keyword>
<dbReference type="Proteomes" id="UP000597762">
    <property type="component" value="Unassembled WGS sequence"/>
</dbReference>
<dbReference type="EMBL" id="CAHIKZ030001433">
    <property type="protein sequence ID" value="CAE1263966.1"/>
    <property type="molecule type" value="Genomic_DNA"/>
</dbReference>
<dbReference type="PROSITE" id="PS50053">
    <property type="entry name" value="UBIQUITIN_2"/>
    <property type="match status" value="1"/>
</dbReference>
<evidence type="ECO:0000259" key="3">
    <source>
        <dbReference type="PROSITE" id="PS50053"/>
    </source>
</evidence>
<feature type="region of interest" description="Disordered" evidence="1">
    <location>
        <begin position="254"/>
        <end position="293"/>
    </location>
</feature>
<dbReference type="InterPro" id="IPR052476">
    <property type="entry name" value="UBAC1"/>
</dbReference>
<protein>
    <submittedName>
        <fullName evidence="4">KPC2</fullName>
    </submittedName>
</protein>
<dbReference type="AlphaFoldDB" id="A0A812CA03"/>
<evidence type="ECO:0000259" key="2">
    <source>
        <dbReference type="PROSITE" id="PS50030"/>
    </source>
</evidence>
<evidence type="ECO:0000313" key="4">
    <source>
        <dbReference type="EMBL" id="CAE1263966.1"/>
    </source>
</evidence>
<dbReference type="PANTHER" id="PTHR46738:SF1">
    <property type="entry name" value="UBIQUITIN-ASSOCIATED DOMAIN-CONTAINING PROTEIN 1"/>
    <property type="match status" value="1"/>
</dbReference>
<dbReference type="CDD" id="cd14304">
    <property type="entry name" value="UBA2_KPC2"/>
    <property type="match status" value="1"/>
</dbReference>
<dbReference type="InterPro" id="IPR041927">
    <property type="entry name" value="UBA2_UBAC1"/>
</dbReference>
<sequence length="446" mass="49681">MFTIQSCLSTSLIVEKAADGGSMFVSDSLVFPPSTMKVRITNMEGVDILEDFRPDATVDMVKIRSLSQLFSPMESMKVSLYHKVLLVRTGKVLNEEYTLQQEGLRDNDEILILKRRLPPFIYDGADKKEESRKGPNSDIINKATAGLAPSNAEFPVEKTVNGGDFQAEFRKILITLIEASQKILCLNPEASKIFKHAEEISNQYVPSASKIDENALKKLTDMGFPTNRARKALFLNKMNFLLAMDWLLTHESDPDIDAPLSDEEEGTEDHVEDDPEENKEDGATASTIAEQPPKINNLLNSLKRFKKREFRPNTRALMNLMEMGFEESEAISALRVAGNNQDTACEWLLGDRKTLPSDVDEGLDVDGPIYKAIMANPTIQLGLNNPRCLLAFLLMLESPLTANQWLTDAETGPVLLQVSRIYHAEKNSNKALVNQNNLGLGTSSSR</sequence>
<dbReference type="Gene3D" id="1.10.8.10">
    <property type="entry name" value="DNA helicase RuvA subunit, C-terminal domain"/>
    <property type="match status" value="2"/>
</dbReference>
<dbReference type="SMART" id="SM00165">
    <property type="entry name" value="UBA"/>
    <property type="match status" value="2"/>
</dbReference>
<evidence type="ECO:0000256" key="1">
    <source>
        <dbReference type="SAM" id="MobiDB-lite"/>
    </source>
</evidence>
<organism evidence="4 5">
    <name type="scientific">Acanthosepion pharaonis</name>
    <name type="common">Pharaoh cuttlefish</name>
    <name type="synonym">Sepia pharaonis</name>
    <dbReference type="NCBI Taxonomy" id="158019"/>
    <lineage>
        <taxon>Eukaryota</taxon>
        <taxon>Metazoa</taxon>
        <taxon>Spiralia</taxon>
        <taxon>Lophotrochozoa</taxon>
        <taxon>Mollusca</taxon>
        <taxon>Cephalopoda</taxon>
        <taxon>Coleoidea</taxon>
        <taxon>Decapodiformes</taxon>
        <taxon>Sepiida</taxon>
        <taxon>Sepiina</taxon>
        <taxon>Sepiidae</taxon>
        <taxon>Acanthosepion</taxon>
    </lineage>
</organism>
<dbReference type="Pfam" id="PF00627">
    <property type="entry name" value="UBA"/>
    <property type="match status" value="1"/>
</dbReference>
<feature type="domain" description="Ubiquitin-like" evidence="3">
    <location>
        <begin position="36"/>
        <end position="119"/>
    </location>
</feature>
<feature type="domain" description="UBA" evidence="2">
    <location>
        <begin position="311"/>
        <end position="351"/>
    </location>
</feature>
<feature type="compositionally biased region" description="Acidic residues" evidence="1">
    <location>
        <begin position="254"/>
        <end position="279"/>
    </location>
</feature>
<dbReference type="InterPro" id="IPR057650">
    <property type="entry name" value="UBL_UBAC1"/>
</dbReference>
<dbReference type="InterPro" id="IPR000626">
    <property type="entry name" value="Ubiquitin-like_dom"/>
</dbReference>
<dbReference type="InterPro" id="IPR029071">
    <property type="entry name" value="Ubiquitin-like_domsf"/>
</dbReference>
<dbReference type="SUPFAM" id="SSF46934">
    <property type="entry name" value="UBA-like"/>
    <property type="match status" value="2"/>
</dbReference>
<dbReference type="OrthoDB" id="336240at2759"/>